<gene>
    <name evidence="2" type="ORF">ENU14_07020</name>
</gene>
<comment type="caution">
    <text evidence="2">The sequence shown here is derived from an EMBL/GenBank/DDBJ whole genome shotgun (WGS) entry which is preliminary data.</text>
</comment>
<evidence type="ECO:0000256" key="1">
    <source>
        <dbReference type="SAM" id="MobiDB-lite"/>
    </source>
</evidence>
<reference evidence="2" key="1">
    <citation type="journal article" date="2020" name="mSystems">
        <title>Genome- and Community-Level Interaction Insights into Carbon Utilization and Element Cycling Functions of Hydrothermarchaeota in Hydrothermal Sediment.</title>
        <authorList>
            <person name="Zhou Z."/>
            <person name="Liu Y."/>
            <person name="Xu W."/>
            <person name="Pan J."/>
            <person name="Luo Z.H."/>
            <person name="Li M."/>
        </authorList>
    </citation>
    <scope>NUCLEOTIDE SEQUENCE [LARGE SCALE GENOMIC DNA]</scope>
    <source>
        <strain evidence="2">SpSt-642</strain>
    </source>
</reference>
<proteinExistence type="predicted"/>
<evidence type="ECO:0000313" key="2">
    <source>
        <dbReference type="EMBL" id="HGM59316.1"/>
    </source>
</evidence>
<dbReference type="AlphaFoldDB" id="A0A7C4D9J9"/>
<feature type="region of interest" description="Disordered" evidence="1">
    <location>
        <begin position="170"/>
        <end position="211"/>
    </location>
</feature>
<sequence>MKIIVKTKFFKPIVFSDNNFNILLYELIDEKWFENTIRSRRELLDELLAVAQNTISLIESSGELRDKYVYVEVEYPGLKASRGDGRVENVETIVFPIPMPLKTIVFYKRSNGELIEVNRIDFKQEKWIYDSFIKSTEVDFDAILVESIENKRVILREELILPHSIRVTSGVEGEKKRSRRRRRRAKKTSQRRKQKRRKSKTRSGRSKRVSK</sequence>
<feature type="compositionally biased region" description="Basic residues" evidence="1">
    <location>
        <begin position="176"/>
        <end position="211"/>
    </location>
</feature>
<dbReference type="EMBL" id="DTBJ01000058">
    <property type="protein sequence ID" value="HGM59316.1"/>
    <property type="molecule type" value="Genomic_DNA"/>
</dbReference>
<protein>
    <submittedName>
        <fullName evidence="2">Uncharacterized protein</fullName>
    </submittedName>
</protein>
<accession>A0A7C4D9J9</accession>
<organism evidence="2">
    <name type="scientific">Staphylothermus marinus</name>
    <dbReference type="NCBI Taxonomy" id="2280"/>
    <lineage>
        <taxon>Archaea</taxon>
        <taxon>Thermoproteota</taxon>
        <taxon>Thermoprotei</taxon>
        <taxon>Desulfurococcales</taxon>
        <taxon>Desulfurococcaceae</taxon>
        <taxon>Staphylothermus</taxon>
    </lineage>
</organism>
<name>A0A7C4D9J9_STAMA</name>